<comment type="caution">
    <text evidence="1">The sequence shown here is derived from an EMBL/GenBank/DDBJ whole genome shotgun (WGS) entry which is preliminary data.</text>
</comment>
<reference evidence="1 2" key="1">
    <citation type="submission" date="2018-02" db="EMBL/GenBank/DDBJ databases">
        <title>Novel Leptospira species isolated from soil and water in Japan.</title>
        <authorList>
            <person name="Nakao R."/>
            <person name="Masuzawa T."/>
        </authorList>
    </citation>
    <scope>NUCLEOTIDE SEQUENCE [LARGE SCALE GENOMIC DNA]</scope>
    <source>
        <strain evidence="1 2">YH101</strain>
    </source>
</reference>
<gene>
    <name evidence="1" type="ORF">LPTSP4_06320</name>
</gene>
<keyword evidence="2" id="KW-1185">Reference proteome</keyword>
<protein>
    <submittedName>
        <fullName evidence="1">Uncharacterized protein</fullName>
    </submittedName>
</protein>
<evidence type="ECO:0000313" key="1">
    <source>
        <dbReference type="EMBL" id="GBF49122.1"/>
    </source>
</evidence>
<name>A0A2P2DWY9_9LEPT</name>
<dbReference type="AlphaFoldDB" id="A0A2P2DWY9"/>
<dbReference type="EMBL" id="BFBB01000002">
    <property type="protein sequence ID" value="GBF49122.1"/>
    <property type="molecule type" value="Genomic_DNA"/>
</dbReference>
<proteinExistence type="predicted"/>
<evidence type="ECO:0000313" key="2">
    <source>
        <dbReference type="Proteomes" id="UP000245133"/>
    </source>
</evidence>
<accession>A0A2P2DWY9</accession>
<dbReference type="OrthoDB" id="330284at2"/>
<organism evidence="1 2">
    <name type="scientific">Leptospira ryugenii</name>
    <dbReference type="NCBI Taxonomy" id="1917863"/>
    <lineage>
        <taxon>Bacteria</taxon>
        <taxon>Pseudomonadati</taxon>
        <taxon>Spirochaetota</taxon>
        <taxon>Spirochaetia</taxon>
        <taxon>Leptospirales</taxon>
        <taxon>Leptospiraceae</taxon>
        <taxon>Leptospira</taxon>
    </lineage>
</organism>
<sequence length="115" mass="13157">MPNTYHGERIPGTIHYRIQVAEGTKLRSLVLSPSLQPPESITGTSFLIRDRLLYTMSHAVLTDYLDKQTIDERTWIGFTRQVESLFSEDFWILHSDRIASILQSLVEESGSVSNF</sequence>
<dbReference type="RefSeq" id="WP_135354978.1">
    <property type="nucleotide sequence ID" value="NZ_BFBB01000002.1"/>
</dbReference>
<dbReference type="Proteomes" id="UP000245133">
    <property type="component" value="Unassembled WGS sequence"/>
</dbReference>